<dbReference type="PANTHER" id="PTHR12935">
    <property type="entry name" value="GAMMA-GLUTAMYLCYCLOTRANSFERASE"/>
    <property type="match status" value="1"/>
</dbReference>
<reference evidence="4" key="2">
    <citation type="submission" date="2025-09" db="UniProtKB">
        <authorList>
            <consortium name="Ensembl"/>
        </authorList>
    </citation>
    <scope>IDENTIFICATION</scope>
</reference>
<feature type="binding site" evidence="3">
    <location>
        <begin position="19"/>
        <end position="24"/>
    </location>
    <ligand>
        <name>substrate</name>
    </ligand>
</feature>
<keyword evidence="5" id="KW-1185">Reference proteome</keyword>
<organism evidence="4 5">
    <name type="scientific">Macaca nemestrina</name>
    <name type="common">Pig-tailed macaque</name>
    <dbReference type="NCBI Taxonomy" id="9545"/>
    <lineage>
        <taxon>Eukaryota</taxon>
        <taxon>Metazoa</taxon>
        <taxon>Chordata</taxon>
        <taxon>Craniata</taxon>
        <taxon>Vertebrata</taxon>
        <taxon>Euteleostomi</taxon>
        <taxon>Mammalia</taxon>
        <taxon>Eutheria</taxon>
        <taxon>Euarchontoglires</taxon>
        <taxon>Primates</taxon>
        <taxon>Haplorrhini</taxon>
        <taxon>Catarrhini</taxon>
        <taxon>Cercopithecidae</taxon>
        <taxon>Cercopithecinae</taxon>
        <taxon>Macaca</taxon>
    </lineage>
</organism>
<dbReference type="GeneTree" id="ENSGT00500000044921"/>
<proteinExistence type="predicted"/>
<name>A0A2K6BH18_MACNE</name>
<evidence type="ECO:0000313" key="5">
    <source>
        <dbReference type="Proteomes" id="UP000233120"/>
    </source>
</evidence>
<dbReference type="GO" id="GO:0003839">
    <property type="term" value="F:gamma-glutamylcyclotransferase activity"/>
    <property type="evidence" value="ECO:0007669"/>
    <property type="project" value="UniProtKB-EC"/>
</dbReference>
<keyword evidence="2" id="KW-0456">Lyase</keyword>
<dbReference type="InterPro" id="IPR017939">
    <property type="entry name" value="G-Glutamylcylcotransferase"/>
</dbReference>
<gene>
    <name evidence="4" type="primary">GGCT</name>
</gene>
<dbReference type="EC" id="4.3.2.9" evidence="1"/>
<reference evidence="4" key="1">
    <citation type="submission" date="2025-08" db="UniProtKB">
        <authorList>
            <consortium name="Ensembl"/>
        </authorList>
    </citation>
    <scope>IDENTIFICATION</scope>
</reference>
<accession>A0A2K6BH18</accession>
<dbReference type="InterPro" id="IPR013024">
    <property type="entry name" value="GGCT-like"/>
</dbReference>
<sequence>MANSGCKDVPGPDEESFLYFAYGSNLLTERIHLRNPSAAFFCVARLQRRGKSSWGGENCKFSLNILNLKCLLNSQVNRIILVNIY</sequence>
<dbReference type="AlphaFoldDB" id="A0A2K6BH18"/>
<dbReference type="Ensembl" id="ENSMNET00000034900.1">
    <property type="protein sequence ID" value="ENSMNEP00000010719.1"/>
    <property type="gene ID" value="ENSMNEG00000029761.1"/>
</dbReference>
<dbReference type="CDD" id="cd06661">
    <property type="entry name" value="GGCT_like"/>
    <property type="match status" value="1"/>
</dbReference>
<evidence type="ECO:0000256" key="1">
    <source>
        <dbReference type="ARBA" id="ARBA00012346"/>
    </source>
</evidence>
<evidence type="ECO:0000256" key="3">
    <source>
        <dbReference type="PIRSR" id="PIRSR617939-2"/>
    </source>
</evidence>
<protein>
    <recommendedName>
        <fullName evidence="1">gamma-glutamylcyclotransferase</fullName>
        <ecNumber evidence="1">4.3.2.9</ecNumber>
    </recommendedName>
</protein>
<evidence type="ECO:0000313" key="4">
    <source>
        <dbReference type="Ensembl" id="ENSMNEP00000010719.1"/>
    </source>
</evidence>
<evidence type="ECO:0000256" key="2">
    <source>
        <dbReference type="ARBA" id="ARBA00023239"/>
    </source>
</evidence>
<dbReference type="Bgee" id="ENSMNEG00000029761">
    <property type="expression patterns" value="Expressed in adult mammalian kidney and 12 other cell types or tissues"/>
</dbReference>
<dbReference type="Proteomes" id="UP000233120">
    <property type="component" value="Unassembled WGS sequence"/>
</dbReference>
<dbReference type="Gene3D" id="3.10.490.10">
    <property type="entry name" value="Gamma-glutamyl cyclotransferase-like"/>
    <property type="match status" value="1"/>
</dbReference>
<dbReference type="PANTHER" id="PTHR12935:SF0">
    <property type="entry name" value="GAMMA-GLUTAMYLCYCLOTRANSFERASE"/>
    <property type="match status" value="1"/>
</dbReference>